<organism evidence="1 2">
    <name type="scientific">Zalaria obscura</name>
    <dbReference type="NCBI Taxonomy" id="2024903"/>
    <lineage>
        <taxon>Eukaryota</taxon>
        <taxon>Fungi</taxon>
        <taxon>Dikarya</taxon>
        <taxon>Ascomycota</taxon>
        <taxon>Pezizomycotina</taxon>
        <taxon>Dothideomycetes</taxon>
        <taxon>Dothideomycetidae</taxon>
        <taxon>Dothideales</taxon>
        <taxon>Zalariaceae</taxon>
        <taxon>Zalaria</taxon>
    </lineage>
</organism>
<evidence type="ECO:0000313" key="2">
    <source>
        <dbReference type="Proteomes" id="UP001320706"/>
    </source>
</evidence>
<reference evidence="1" key="1">
    <citation type="submission" date="2024-02" db="EMBL/GenBank/DDBJ databases">
        <title>Metagenome Assembled Genome of Zalaria obscura JY119.</title>
        <authorList>
            <person name="Vighnesh L."/>
            <person name="Jagadeeshwari U."/>
            <person name="Venkata Ramana C."/>
            <person name="Sasikala C."/>
        </authorList>
    </citation>
    <scope>NUCLEOTIDE SEQUENCE</scope>
    <source>
        <strain evidence="1">JY119</strain>
    </source>
</reference>
<keyword evidence="2" id="KW-1185">Reference proteome</keyword>
<dbReference type="EMBL" id="JAMKPW020000018">
    <property type="protein sequence ID" value="KAK8208933.1"/>
    <property type="molecule type" value="Genomic_DNA"/>
</dbReference>
<sequence length="83" mass="9415">MPPMYEHLEENPWARLLESGDYSDLIIKCGVDTYNVHKAIVCTRSNFFRIACREGTFKVTKPVMVTTTATNKALGGTRGSRRY</sequence>
<evidence type="ECO:0000313" key="1">
    <source>
        <dbReference type="EMBL" id="KAK8208933.1"/>
    </source>
</evidence>
<dbReference type="Proteomes" id="UP001320706">
    <property type="component" value="Unassembled WGS sequence"/>
</dbReference>
<name>A0ACC3SCY9_9PEZI</name>
<gene>
    <name evidence="1" type="ORF">M8818_003896</name>
</gene>
<accession>A0ACC3SCY9</accession>
<comment type="caution">
    <text evidence="1">The sequence shown here is derived from an EMBL/GenBank/DDBJ whole genome shotgun (WGS) entry which is preliminary data.</text>
</comment>
<protein>
    <submittedName>
        <fullName evidence="1">Uncharacterized protein</fullName>
    </submittedName>
</protein>
<proteinExistence type="predicted"/>